<dbReference type="AlphaFoldDB" id="A0A090LEE7"/>
<comment type="function">
    <text evidence="6">The coatomer is a cytosolic protein complex that binds to dilysine motifs and reversibly associates with Golgi non-clathrin-coated vesicles, which further mediate biosynthetic protein transport from the ER, via the Golgi up to the trans Golgi network. Coatomer complex is required for budding from Golgi membranes, and is essential for the retrograde Golgi-to-ER transport of dilysine-tagged proteins.</text>
</comment>
<dbReference type="Proteomes" id="UP000035682">
    <property type="component" value="Unplaced"/>
</dbReference>
<keyword evidence="3 6" id="KW-0813">Transport</keyword>
<proteinExistence type="inferred from homology"/>
<evidence type="ECO:0000256" key="5">
    <source>
        <dbReference type="ARBA" id="ARBA00022927"/>
    </source>
</evidence>
<dbReference type="InterPro" id="IPR027059">
    <property type="entry name" value="Coatomer_dsu"/>
</dbReference>
<evidence type="ECO:0000256" key="2">
    <source>
        <dbReference type="ARBA" id="ARBA00011775"/>
    </source>
</evidence>
<evidence type="ECO:0000256" key="8">
    <source>
        <dbReference type="SAM" id="Coils"/>
    </source>
</evidence>
<dbReference type="InterPro" id="IPR022775">
    <property type="entry name" value="AP_mu_sigma_su"/>
</dbReference>
<evidence type="ECO:0000256" key="1">
    <source>
        <dbReference type="ARBA" id="ARBA00010516"/>
    </source>
</evidence>
<organism evidence="11">
    <name type="scientific">Strongyloides ratti</name>
    <name type="common">Parasitic roundworm</name>
    <dbReference type="NCBI Taxonomy" id="34506"/>
    <lineage>
        <taxon>Eukaryota</taxon>
        <taxon>Metazoa</taxon>
        <taxon>Ecdysozoa</taxon>
        <taxon>Nematoda</taxon>
        <taxon>Chromadorea</taxon>
        <taxon>Rhabditida</taxon>
        <taxon>Tylenchina</taxon>
        <taxon>Panagrolaimomorpha</taxon>
        <taxon>Strongyloidoidea</taxon>
        <taxon>Strongyloididae</taxon>
        <taxon>Strongyloides</taxon>
    </lineage>
</organism>
<dbReference type="SUPFAM" id="SSF64356">
    <property type="entry name" value="SNARE-like"/>
    <property type="match status" value="1"/>
</dbReference>
<evidence type="ECO:0000313" key="11">
    <source>
        <dbReference type="EMBL" id="CEF65885.1"/>
    </source>
</evidence>
<feature type="domain" description="AP complex mu/sigma subunit" evidence="10">
    <location>
        <begin position="8"/>
        <end position="135"/>
    </location>
</feature>
<dbReference type="CTD" id="36378249"/>
<gene>
    <name evidence="11 13 14" type="ORF">SRAE_2000056000</name>
</gene>
<dbReference type="Gene3D" id="3.30.450.60">
    <property type="match status" value="1"/>
</dbReference>
<feature type="region of interest" description="Disordered" evidence="9">
    <location>
        <begin position="191"/>
        <end position="231"/>
    </location>
</feature>
<dbReference type="GO" id="GO:0006888">
    <property type="term" value="P:endoplasmic reticulum to Golgi vesicle-mediated transport"/>
    <property type="evidence" value="ECO:0007669"/>
    <property type="project" value="TreeGrafter"/>
</dbReference>
<accession>A0A090LEE7</accession>
<dbReference type="GO" id="GO:0015031">
    <property type="term" value="P:protein transport"/>
    <property type="evidence" value="ECO:0007669"/>
    <property type="project" value="UniProtKB-KW"/>
</dbReference>
<keyword evidence="8" id="KW-0175">Coiled coil</keyword>
<feature type="coiled-coil region" evidence="8">
    <location>
        <begin position="154"/>
        <end position="184"/>
    </location>
</feature>
<name>A0A090LEE7_STRRB</name>
<feature type="compositionally biased region" description="Basic and acidic residues" evidence="9">
    <location>
        <begin position="210"/>
        <end position="219"/>
    </location>
</feature>
<dbReference type="Pfam" id="PF01217">
    <property type="entry name" value="Clat_adaptor_s"/>
    <property type="match status" value="1"/>
</dbReference>
<dbReference type="GO" id="GO:0030126">
    <property type="term" value="C:COPI vesicle coat"/>
    <property type="evidence" value="ECO:0007669"/>
    <property type="project" value="UniProtKB-UniRule"/>
</dbReference>
<dbReference type="OMA" id="FIDHENL"/>
<dbReference type="STRING" id="34506.A0A090LEE7"/>
<dbReference type="PANTHER" id="PTHR10121">
    <property type="entry name" value="COATOMER SUBUNIT DELTA"/>
    <property type="match status" value="1"/>
</dbReference>
<keyword evidence="6" id="KW-0333">Golgi apparatus</keyword>
<evidence type="ECO:0000313" key="12">
    <source>
        <dbReference type="Proteomes" id="UP000035682"/>
    </source>
</evidence>
<dbReference type="InterPro" id="IPR011012">
    <property type="entry name" value="Longin-like_dom_sf"/>
</dbReference>
<reference evidence="11 12" key="1">
    <citation type="submission" date="2014-09" db="EMBL/GenBank/DDBJ databases">
        <authorList>
            <person name="Martin A.A."/>
        </authorList>
    </citation>
    <scope>NUCLEOTIDE SEQUENCE</scope>
    <source>
        <strain evidence="12">ED321</strain>
        <strain evidence="11">ED321 Heterogonic</strain>
    </source>
</reference>
<keyword evidence="6" id="KW-0968">Cytoplasmic vesicle</keyword>
<comment type="subunit">
    <text evidence="2 6">Oligomeric complex that consists of at least the alpha, beta, beta', gamma, delta, epsilon and zeta subunits.</text>
</comment>
<comment type="subcellular location">
    <subcellularLocation>
        <location evidence="6 7">Cytoplasm</location>
    </subcellularLocation>
    <subcellularLocation>
        <location evidence="6 7">Cytoplasmic vesicle</location>
        <location evidence="6 7">COPI-coated vesicle membrane</location>
        <topology evidence="6 7">Peripheral membrane protein</topology>
        <orientation evidence="6 7">Cytoplasmic side</orientation>
    </subcellularLocation>
    <subcellularLocation>
        <location evidence="6 7">Golgi apparatus membrane</location>
        <topology evidence="6 7">Peripheral membrane protein</topology>
        <orientation evidence="6 7">Cytoplasmic side</orientation>
    </subcellularLocation>
</comment>
<evidence type="ECO:0000256" key="7">
    <source>
        <dbReference type="RuleBase" id="RU366052"/>
    </source>
</evidence>
<evidence type="ECO:0000256" key="6">
    <source>
        <dbReference type="RuleBase" id="RU364018"/>
    </source>
</evidence>
<protein>
    <recommendedName>
        <fullName evidence="6">Coatomer subunit delta</fullName>
    </recommendedName>
</protein>
<keyword evidence="6" id="KW-0931">ER-Golgi transport</keyword>
<dbReference type="OrthoDB" id="10266042at2759"/>
<keyword evidence="12" id="KW-1185">Reference proteome</keyword>
<keyword evidence="4 6" id="KW-0963">Cytoplasm</keyword>
<dbReference type="GO" id="GO:0006890">
    <property type="term" value="P:retrograde vesicle-mediated transport, Golgi to endoplasmic reticulum"/>
    <property type="evidence" value="ECO:0007669"/>
    <property type="project" value="UniProtKB-UniRule"/>
</dbReference>
<reference evidence="13" key="2">
    <citation type="submission" date="2020-12" db="UniProtKB">
        <authorList>
            <consortium name="WormBaseParasite"/>
        </authorList>
    </citation>
    <scope>IDENTIFICATION</scope>
</reference>
<dbReference type="FunFam" id="3.30.450.60:FF:000003">
    <property type="entry name" value="Coatomer subunit delta"/>
    <property type="match status" value="1"/>
</dbReference>
<keyword evidence="6" id="KW-0472">Membrane</keyword>
<dbReference type="EMBL" id="LN609529">
    <property type="protein sequence ID" value="CEF65885.1"/>
    <property type="molecule type" value="Genomic_DNA"/>
</dbReference>
<evidence type="ECO:0000256" key="4">
    <source>
        <dbReference type="ARBA" id="ARBA00022490"/>
    </source>
</evidence>
<comment type="similarity">
    <text evidence="1 6">Belongs to the adaptor complexes medium subunit family. Delta-COP subfamily.</text>
</comment>
<dbReference type="GO" id="GO:0000139">
    <property type="term" value="C:Golgi membrane"/>
    <property type="evidence" value="ECO:0007669"/>
    <property type="project" value="UniProtKB-SubCell"/>
</dbReference>
<dbReference type="GeneID" id="36378249"/>
<dbReference type="eggNOG" id="KOG2635">
    <property type="taxonomic scope" value="Eukaryota"/>
</dbReference>
<feature type="compositionally biased region" description="Low complexity" evidence="9">
    <location>
        <begin position="192"/>
        <end position="209"/>
    </location>
</feature>
<dbReference type="PANTHER" id="PTHR10121:SF0">
    <property type="entry name" value="COATOMER SUBUNIT DELTA"/>
    <property type="match status" value="1"/>
</dbReference>
<evidence type="ECO:0000313" key="14">
    <source>
        <dbReference type="WormBase" id="SRAE_2000056000"/>
    </source>
</evidence>
<dbReference type="CDD" id="cd14830">
    <property type="entry name" value="Delta_COP_N"/>
    <property type="match status" value="1"/>
</dbReference>
<dbReference type="WormBase" id="SRAE_2000056000">
    <property type="protein sequence ID" value="SRP08045"/>
    <property type="gene ID" value="WBGene00260755"/>
</dbReference>
<keyword evidence="5 6" id="KW-0653">Protein transport</keyword>
<dbReference type="GO" id="GO:0051645">
    <property type="term" value="P:Golgi localization"/>
    <property type="evidence" value="ECO:0007669"/>
    <property type="project" value="TreeGrafter"/>
</dbReference>
<dbReference type="WBParaSite" id="SRAE_2000056000.1">
    <property type="protein sequence ID" value="SRAE_2000056000.1"/>
    <property type="gene ID" value="WBGene00260755"/>
</dbReference>
<evidence type="ECO:0000256" key="3">
    <source>
        <dbReference type="ARBA" id="ARBA00022448"/>
    </source>
</evidence>
<sequence>MVLIAASIITKTGKALVSRQFVTDISKSRMEGLLDAFPKLVGSNENNQRQHTFVETDSVRYVYQPMDNVYMVLITTKASNILEDLEALRLFARVIPEYCHSNEEKEIFDKAFDLIFAFDEIVALGYRENVNLAQIRTFTEMDSHEERVHNQLKASQEKAAKDKMKEKAKELKRMQLENAKKQAMLRHGSGFTSTLSSLSSSSQSTQPVAVEEKKPEPKAKPAPTRVGGGKALKLGAKKSQERFFQDKYLILNYCLLLNFLI</sequence>
<evidence type="ECO:0000259" key="10">
    <source>
        <dbReference type="Pfam" id="PF01217"/>
    </source>
</evidence>
<dbReference type="RefSeq" id="XP_024505085.1">
    <property type="nucleotide sequence ID" value="XM_024651404.1"/>
</dbReference>
<evidence type="ECO:0000313" key="13">
    <source>
        <dbReference type="WBParaSite" id="SRAE_2000056000.1"/>
    </source>
</evidence>
<evidence type="ECO:0000256" key="9">
    <source>
        <dbReference type="SAM" id="MobiDB-lite"/>
    </source>
</evidence>